<reference evidence="4" key="1">
    <citation type="submission" date="2025-08" db="UniProtKB">
        <authorList>
            <consortium name="RefSeq"/>
        </authorList>
    </citation>
    <scope>IDENTIFICATION</scope>
</reference>
<dbReference type="InterPro" id="IPR003598">
    <property type="entry name" value="Ig_sub2"/>
</dbReference>
<dbReference type="Proteomes" id="UP001652741">
    <property type="component" value="Chromosome ssa05"/>
</dbReference>
<dbReference type="InterPro" id="IPR013783">
    <property type="entry name" value="Ig-like_fold"/>
</dbReference>
<sequence length="495" mass="54177">MTTHTVKRTLRERRKSQDGEMCLYLKLCLCMLLQAFLGLQSSDHRPTRIFASIGDSVRLPCGTSNINSCSSVTWSIVKDGFHNQLVLSGKVKADGPNSGRASRLKVEHDCSLHIQPLEIDDGRVYTCEDGATSSSVSLQLLNITLATDTNTAPEMDIKLQCYLNTFLGLVPQCSHSEIKLNWLNEANTVLQGERFQTKRSSACFSTLTIRGVRKTDHHRKWRCQLIEGEVVKTSLSYTTEITGGIEEVFVAVGESVSLPCVTHSSLEVGSRFQWTLGQRSLSSLSRSGDVLAGTQGHLPASHISQDGSLVISNVKTLHSGLYNCSQQNRILLHTLDVSAEYATTGGNNLTLTCSLTCVEDCGDFNLSWIHSGQDGLKSGPIGHNTLISKLFLPDRQGTEKIACAVLREGVEMAVKEWTIQRGHVLPAVVWSVLLLLLLCAVGGGVYWKRQGKGSATEGEQQTPVGMTHIYDEIQDQPIQPSGVTNSFYDLLQAVN</sequence>
<dbReference type="AlphaFoldDB" id="A0A1S3RZL8"/>
<dbReference type="Gene3D" id="2.60.40.10">
    <property type="entry name" value="Immunoglobulins"/>
    <property type="match status" value="2"/>
</dbReference>
<dbReference type="RefSeq" id="XP_014057645.2">
    <property type="nucleotide sequence ID" value="XM_014202170.2"/>
</dbReference>
<evidence type="ECO:0000313" key="4">
    <source>
        <dbReference type="RefSeq" id="XP_014057645.2"/>
    </source>
</evidence>
<protein>
    <submittedName>
        <fullName evidence="4">Uncharacterized protein isoform X1</fullName>
    </submittedName>
</protein>
<dbReference type="SMART" id="SM00409">
    <property type="entry name" value="IG"/>
    <property type="match status" value="3"/>
</dbReference>
<dbReference type="GO" id="GO:0045121">
    <property type="term" value="C:membrane raft"/>
    <property type="evidence" value="ECO:0007669"/>
    <property type="project" value="TreeGrafter"/>
</dbReference>
<dbReference type="GO" id="GO:0042110">
    <property type="term" value="P:T cell activation"/>
    <property type="evidence" value="ECO:0007669"/>
    <property type="project" value="TreeGrafter"/>
</dbReference>
<dbReference type="KEGG" id="sasa:106606075"/>
<name>A0A1S3RZL8_SALSA</name>
<accession>A0A1S3RZL8</accession>
<dbReference type="Pfam" id="PF07686">
    <property type="entry name" value="V-set"/>
    <property type="match status" value="2"/>
</dbReference>
<feature type="transmembrane region" description="Helical" evidence="1">
    <location>
        <begin position="21"/>
        <end position="39"/>
    </location>
</feature>
<dbReference type="SMART" id="SM00408">
    <property type="entry name" value="IGc2"/>
    <property type="match status" value="2"/>
</dbReference>
<keyword evidence="3" id="KW-1185">Reference proteome</keyword>
<feature type="transmembrane region" description="Helical" evidence="1">
    <location>
        <begin position="427"/>
        <end position="447"/>
    </location>
</feature>
<evidence type="ECO:0000259" key="2">
    <source>
        <dbReference type="PROSITE" id="PS50835"/>
    </source>
</evidence>
<dbReference type="GO" id="GO:0009897">
    <property type="term" value="C:external side of plasma membrane"/>
    <property type="evidence" value="ECO:0007669"/>
    <property type="project" value="TreeGrafter"/>
</dbReference>
<evidence type="ECO:0000256" key="1">
    <source>
        <dbReference type="SAM" id="Phobius"/>
    </source>
</evidence>
<dbReference type="GO" id="GO:1990782">
    <property type="term" value="F:protein tyrosine kinase binding"/>
    <property type="evidence" value="ECO:0007669"/>
    <property type="project" value="TreeGrafter"/>
</dbReference>
<dbReference type="PROSITE" id="PS50835">
    <property type="entry name" value="IG_LIKE"/>
    <property type="match status" value="2"/>
</dbReference>
<dbReference type="GO" id="GO:0042289">
    <property type="term" value="F:MHC class II protein binding"/>
    <property type="evidence" value="ECO:0007669"/>
    <property type="project" value="TreeGrafter"/>
</dbReference>
<keyword evidence="1" id="KW-1133">Transmembrane helix</keyword>
<organism evidence="3 4">
    <name type="scientific">Salmo salar</name>
    <name type="common">Atlantic salmon</name>
    <dbReference type="NCBI Taxonomy" id="8030"/>
    <lineage>
        <taxon>Eukaryota</taxon>
        <taxon>Metazoa</taxon>
        <taxon>Chordata</taxon>
        <taxon>Craniata</taxon>
        <taxon>Vertebrata</taxon>
        <taxon>Euteleostomi</taxon>
        <taxon>Actinopterygii</taxon>
        <taxon>Neopterygii</taxon>
        <taxon>Teleostei</taxon>
        <taxon>Protacanthopterygii</taxon>
        <taxon>Salmoniformes</taxon>
        <taxon>Salmonidae</taxon>
        <taxon>Salmoninae</taxon>
        <taxon>Salmo</taxon>
    </lineage>
</organism>
<dbReference type="InterPro" id="IPR007110">
    <property type="entry name" value="Ig-like_dom"/>
</dbReference>
<dbReference type="SUPFAM" id="SSF48726">
    <property type="entry name" value="Immunoglobulin"/>
    <property type="match status" value="2"/>
</dbReference>
<dbReference type="InterPro" id="IPR003599">
    <property type="entry name" value="Ig_sub"/>
</dbReference>
<proteinExistence type="predicted"/>
<dbReference type="GeneID" id="106606075"/>
<dbReference type="InterPro" id="IPR036179">
    <property type="entry name" value="Ig-like_dom_sf"/>
</dbReference>
<feature type="domain" description="Ig-like" evidence="2">
    <location>
        <begin position="54"/>
        <end position="137"/>
    </location>
</feature>
<evidence type="ECO:0000313" key="3">
    <source>
        <dbReference type="Proteomes" id="UP001652741"/>
    </source>
</evidence>
<keyword evidence="1" id="KW-0472">Membrane</keyword>
<dbReference type="GO" id="GO:0070374">
    <property type="term" value="P:positive regulation of ERK1 and ERK2 cascade"/>
    <property type="evidence" value="ECO:0007669"/>
    <property type="project" value="TreeGrafter"/>
</dbReference>
<dbReference type="GO" id="GO:0035723">
    <property type="term" value="P:interleukin-15-mediated signaling pathway"/>
    <property type="evidence" value="ECO:0007669"/>
    <property type="project" value="TreeGrafter"/>
</dbReference>
<feature type="domain" description="Ig-like" evidence="2">
    <location>
        <begin position="233"/>
        <end position="338"/>
    </location>
</feature>
<gene>
    <name evidence="4" type="primary">LOC106606075</name>
</gene>
<dbReference type="InterPro" id="IPR013106">
    <property type="entry name" value="Ig_V-set"/>
</dbReference>
<dbReference type="PANTHER" id="PTHR11422:SF5">
    <property type="entry name" value="DIVERSE IMMUNOGLOBULIN DOMAIN-CONTAINING PROTEIN 1.1 ISOFORM X1-RELATED"/>
    <property type="match status" value="1"/>
</dbReference>
<keyword evidence="1" id="KW-0812">Transmembrane</keyword>
<dbReference type="PANTHER" id="PTHR11422">
    <property type="entry name" value="T-CELL SURFACE GLYCOPROTEIN CD4"/>
    <property type="match status" value="1"/>
</dbReference>